<comment type="caution">
    <text evidence="1">The sequence shown here is derived from an EMBL/GenBank/DDBJ whole genome shotgun (WGS) entry which is preliminary data.</text>
</comment>
<accession>A0ABR6S1E6</accession>
<evidence type="ECO:0008006" key="3">
    <source>
        <dbReference type="Google" id="ProtNLM"/>
    </source>
</evidence>
<organism evidence="1 2">
    <name type="scientific">Kluyvera sichuanensis</name>
    <dbReference type="NCBI Taxonomy" id="2725494"/>
    <lineage>
        <taxon>Bacteria</taxon>
        <taxon>Pseudomonadati</taxon>
        <taxon>Pseudomonadota</taxon>
        <taxon>Gammaproteobacteria</taxon>
        <taxon>Enterobacterales</taxon>
        <taxon>Enterobacteriaceae</taxon>
        <taxon>Kluyvera</taxon>
    </lineage>
</organism>
<keyword evidence="2" id="KW-1185">Reference proteome</keyword>
<proteinExistence type="predicted"/>
<evidence type="ECO:0000313" key="1">
    <source>
        <dbReference type="EMBL" id="MBC1189109.1"/>
    </source>
</evidence>
<feature type="non-terminal residue" evidence="1">
    <location>
        <position position="125"/>
    </location>
</feature>
<reference evidence="1 2" key="1">
    <citation type="submission" date="2020-04" db="EMBL/GenBank/DDBJ databases">
        <title>The draft genome of Kluyvera sichuanensis strain SCKS090646.</title>
        <authorList>
            <person name="Wei L."/>
            <person name="Liu L."/>
            <person name="Feng Y."/>
            <person name="Zong Z."/>
        </authorList>
    </citation>
    <scope>NUCLEOTIDE SEQUENCE [LARGE SCALE GENOMIC DNA]</scope>
    <source>
        <strain evidence="1 2">090646</strain>
    </source>
</reference>
<protein>
    <recommendedName>
        <fullName evidence="3">Phage tail fibre repeat</fullName>
    </recommendedName>
</protein>
<evidence type="ECO:0000313" key="2">
    <source>
        <dbReference type="Proteomes" id="UP000607331"/>
    </source>
</evidence>
<dbReference type="EMBL" id="JABBJF010000049">
    <property type="protein sequence ID" value="MBC1189109.1"/>
    <property type="molecule type" value="Genomic_DNA"/>
</dbReference>
<sequence>MLRIGQVEATATQDGKYTDGSVAGGIAATRLRAAAFNAMQEELAHIVESAGLALDINDMTQVLKAIQKLTLSRANPFADIKSDGTAAISTALANLGLGSLPTFGTAASKDVGTGAGQIPDMSSFP</sequence>
<gene>
    <name evidence="1" type="ORF">HII27_25990</name>
</gene>
<name>A0ABR6S1E6_9ENTR</name>
<dbReference type="Proteomes" id="UP000607331">
    <property type="component" value="Unassembled WGS sequence"/>
</dbReference>